<dbReference type="EMBL" id="CADCVJ010000015">
    <property type="protein sequence ID" value="CAA9462339.1"/>
    <property type="molecule type" value="Genomic_DNA"/>
</dbReference>
<dbReference type="SUPFAM" id="SSF51556">
    <property type="entry name" value="Metallo-dependent hydrolases"/>
    <property type="match status" value="1"/>
</dbReference>
<organism evidence="3">
    <name type="scientific">uncultured Solirubrobacteraceae bacterium</name>
    <dbReference type="NCBI Taxonomy" id="1162706"/>
    <lineage>
        <taxon>Bacteria</taxon>
        <taxon>Bacillati</taxon>
        <taxon>Actinomycetota</taxon>
        <taxon>Thermoleophilia</taxon>
        <taxon>Solirubrobacterales</taxon>
        <taxon>Solirubrobacteraceae</taxon>
        <taxon>environmental samples</taxon>
    </lineage>
</organism>
<sequence>MTDGPDAVIDCDVHNSWTSSDVLAPYLPPAFREYLLRGELPGGRGSFPAAHRPWLHPEDFKRTDALGAAEGVAASDYEFVRAQLLDFYDLDYAILNGEEAIEVSTLANPYYAQALAGAYNDWVRDTWLPRDSRLRASLIVAPQNPRLAAAEIRRRGGDDGFVQVLVSSGSQRPYGDPFYHPIWDACAEIGLPFAVHLGGNAGINADSTACGAPTFFWEAHALLCQTGMGHLASTIAHGVFERWPGAKLVLIECGIAWVPPLLWRLDEDYRALRKETPWLKRLPSDYAREHVRLSTQPLETPRHPGSLWPALEDIGGRDMLMYASDYPHWDFDDPNHLRLPGDWRDAVLDENARRLYRLDARDREAALTGDGHAA</sequence>
<dbReference type="GO" id="GO:0019748">
    <property type="term" value="P:secondary metabolic process"/>
    <property type="evidence" value="ECO:0007669"/>
    <property type="project" value="TreeGrafter"/>
</dbReference>
<dbReference type="GO" id="GO:0016831">
    <property type="term" value="F:carboxy-lyase activity"/>
    <property type="evidence" value="ECO:0007669"/>
    <property type="project" value="InterPro"/>
</dbReference>
<dbReference type="InterPro" id="IPR032465">
    <property type="entry name" value="ACMSD"/>
</dbReference>
<protein>
    <recommendedName>
        <fullName evidence="2">Amidohydrolase-related domain-containing protein</fullName>
    </recommendedName>
</protein>
<dbReference type="AlphaFoldDB" id="A0A6J4R8W2"/>
<dbReference type="Pfam" id="PF04909">
    <property type="entry name" value="Amidohydro_2"/>
    <property type="match status" value="1"/>
</dbReference>
<feature type="domain" description="Amidohydrolase-related" evidence="2">
    <location>
        <begin position="54"/>
        <end position="358"/>
    </location>
</feature>
<evidence type="ECO:0000313" key="3">
    <source>
        <dbReference type="EMBL" id="CAA9462339.1"/>
    </source>
</evidence>
<dbReference type="Gene3D" id="3.20.20.140">
    <property type="entry name" value="Metal-dependent hydrolases"/>
    <property type="match status" value="1"/>
</dbReference>
<keyword evidence="1" id="KW-0456">Lyase</keyword>
<dbReference type="InterPro" id="IPR032466">
    <property type="entry name" value="Metal_Hydrolase"/>
</dbReference>
<accession>A0A6J4R8W2</accession>
<evidence type="ECO:0000256" key="1">
    <source>
        <dbReference type="ARBA" id="ARBA00023239"/>
    </source>
</evidence>
<gene>
    <name evidence="3" type="ORF">AVDCRST_MAG38-233</name>
</gene>
<dbReference type="GO" id="GO:0016787">
    <property type="term" value="F:hydrolase activity"/>
    <property type="evidence" value="ECO:0007669"/>
    <property type="project" value="InterPro"/>
</dbReference>
<proteinExistence type="predicted"/>
<name>A0A6J4R8W2_9ACTN</name>
<reference evidence="3" key="1">
    <citation type="submission" date="2020-02" db="EMBL/GenBank/DDBJ databases">
        <authorList>
            <person name="Meier V. D."/>
        </authorList>
    </citation>
    <scope>NUCLEOTIDE SEQUENCE</scope>
    <source>
        <strain evidence="3">AVDCRST_MAG38</strain>
    </source>
</reference>
<dbReference type="PANTHER" id="PTHR21240">
    <property type="entry name" value="2-AMINO-3-CARBOXYLMUCONATE-6-SEMIALDEHYDE DECARBOXYLASE"/>
    <property type="match status" value="1"/>
</dbReference>
<dbReference type="PANTHER" id="PTHR21240:SF28">
    <property type="entry name" value="ISO-OROTATE DECARBOXYLASE (EUROFUNG)"/>
    <property type="match status" value="1"/>
</dbReference>
<dbReference type="GO" id="GO:0005737">
    <property type="term" value="C:cytoplasm"/>
    <property type="evidence" value="ECO:0007669"/>
    <property type="project" value="TreeGrafter"/>
</dbReference>
<evidence type="ECO:0000259" key="2">
    <source>
        <dbReference type="Pfam" id="PF04909"/>
    </source>
</evidence>
<dbReference type="InterPro" id="IPR006680">
    <property type="entry name" value="Amidohydro-rel"/>
</dbReference>